<evidence type="ECO:0000313" key="2">
    <source>
        <dbReference type="EMBL" id="ATS89380.1"/>
    </source>
</evidence>
<proteinExistence type="predicted"/>
<organism evidence="2">
    <name type="scientific">Xanthomonas citri pv. phaseoli var. fuscans</name>
    <dbReference type="NCBI Taxonomy" id="473423"/>
    <lineage>
        <taxon>Bacteria</taxon>
        <taxon>Pseudomonadati</taxon>
        <taxon>Pseudomonadota</taxon>
        <taxon>Gammaproteobacteria</taxon>
        <taxon>Lysobacterales</taxon>
        <taxon>Lysobacteraceae</taxon>
        <taxon>Xanthomonas</taxon>
    </lineage>
</organism>
<dbReference type="AlphaFoldDB" id="A0A808FHZ4"/>
<dbReference type="EMBL" id="CP021018">
    <property type="protein sequence ID" value="ATS89380.1"/>
    <property type="molecule type" value="Genomic_DNA"/>
</dbReference>
<feature type="region of interest" description="Disordered" evidence="1">
    <location>
        <begin position="108"/>
        <end position="139"/>
    </location>
</feature>
<feature type="compositionally biased region" description="Polar residues" evidence="1">
    <location>
        <begin position="119"/>
        <end position="128"/>
    </location>
</feature>
<gene>
    <name evidence="2" type="ORF">XcfCFBP6167P_14735</name>
</gene>
<protein>
    <submittedName>
        <fullName evidence="2">Uncharacterized protein</fullName>
    </submittedName>
</protein>
<sequence>MQRKPEQSICTVSPLLQTTLKRMALVACTVPHGRPWLMPWARLAADSVHGLACRPSVAYCSRRRCRNACLPGGCRFARQWQGERRRVRGATGTGIACSDALRVLPPATAGPGLPDGGRSSASARTPTGSAGVGIASALR</sequence>
<accession>A0A808FHZ4</accession>
<evidence type="ECO:0000256" key="1">
    <source>
        <dbReference type="SAM" id="MobiDB-lite"/>
    </source>
</evidence>
<reference evidence="2" key="1">
    <citation type="journal article" date="2017" name="BMC Genomics">
        <title>Xanthomonas adaptation to common bean is associated with horizontal transfers of genes encoding TAL effectors.</title>
        <authorList>
            <person name="Ruh M."/>
            <person name="Briand M."/>
            <person name="Bonneau S."/>
            <person name="Jacques M.A."/>
            <person name="Chen N.W.G."/>
        </authorList>
    </citation>
    <scope>NUCLEOTIDE SEQUENCE [LARGE SCALE GENOMIC DNA]</scope>
    <source>
        <strain evidence="2">CFBP6167</strain>
    </source>
</reference>
<name>A0A808FHZ4_XANCI</name>